<evidence type="ECO:0000313" key="3">
    <source>
        <dbReference type="EMBL" id="MFD1928034.1"/>
    </source>
</evidence>
<organism evidence="3 4">
    <name type="scientific">Sporosarcina siberiensis</name>
    <dbReference type="NCBI Taxonomy" id="1365606"/>
    <lineage>
        <taxon>Bacteria</taxon>
        <taxon>Bacillati</taxon>
        <taxon>Bacillota</taxon>
        <taxon>Bacilli</taxon>
        <taxon>Bacillales</taxon>
        <taxon>Caryophanaceae</taxon>
        <taxon>Sporosarcina</taxon>
    </lineage>
</organism>
<accession>A0ABW4SHY6</accession>
<evidence type="ECO:0000313" key="4">
    <source>
        <dbReference type="Proteomes" id="UP001597218"/>
    </source>
</evidence>
<keyword evidence="4" id="KW-1185">Reference proteome</keyword>
<dbReference type="EMBL" id="JBHUGI010000024">
    <property type="protein sequence ID" value="MFD1928034.1"/>
    <property type="molecule type" value="Genomic_DNA"/>
</dbReference>
<feature type="domain" description="FAD/NAD(P)-binding" evidence="2">
    <location>
        <begin position="3"/>
        <end position="341"/>
    </location>
</feature>
<dbReference type="RefSeq" id="WP_381537028.1">
    <property type="nucleotide sequence ID" value="NZ_JBHUGI010000024.1"/>
</dbReference>
<dbReference type="Gene3D" id="3.50.50.60">
    <property type="entry name" value="FAD/NAD(P)-binding domain"/>
    <property type="match status" value="2"/>
</dbReference>
<dbReference type="Pfam" id="PF07992">
    <property type="entry name" value="Pyr_redox_2"/>
    <property type="match status" value="1"/>
</dbReference>
<dbReference type="SUPFAM" id="SSF51905">
    <property type="entry name" value="FAD/NAD(P)-binding domain"/>
    <property type="match status" value="1"/>
</dbReference>
<dbReference type="Proteomes" id="UP001597218">
    <property type="component" value="Unassembled WGS sequence"/>
</dbReference>
<evidence type="ECO:0000256" key="1">
    <source>
        <dbReference type="ARBA" id="ARBA00023002"/>
    </source>
</evidence>
<dbReference type="PANTHER" id="PTHR42949">
    <property type="entry name" value="ANAEROBIC GLYCEROL-3-PHOSPHATE DEHYDROGENASE SUBUNIT B"/>
    <property type="match status" value="1"/>
</dbReference>
<dbReference type="PRINTS" id="PR00368">
    <property type="entry name" value="FADPNR"/>
</dbReference>
<proteinExistence type="predicted"/>
<sequence>MKYDAVVIGSGPAGMSAAITLSKNGATVAVVDENPVAGGKLLAQLHKESKNSWWIGKDIAHELEKTMKQLNITIFQNTEVWGIFPKWRVLLNNSMELQTNHVLIASGAVEKAIPIPGWTIPGVMAIGAAQMLTNYHRVKPGKKVAIIGIDPLSLITANELKTVGVDVVGIFIPPPIDYIHRLSNPKNIISYLSTMANLAPSPLLKLSGNLAKTNFIQTMGARYYPQKGIKVWGIPLYLKKTIIEIKGDNQVEQIQIANVTTDGRLVENSQYKIDVDCVCISGGLYPLVELAAAAKCDFIYIEELGGHVPLYSPEMETTQQGIFVAGNCTGIEGAKIAMAQGELAGVVISQRLGLIKKNSVYLIKQAQEKVKKTRKNSPITFQQHIEIGREKADILWNKHFKL</sequence>
<gene>
    <name evidence="3" type="ORF">ACFSFY_08185</name>
</gene>
<protein>
    <submittedName>
        <fullName evidence="3">NAD(P)/FAD-dependent oxidoreductase</fullName>
    </submittedName>
</protein>
<dbReference type="InterPro" id="IPR051691">
    <property type="entry name" value="Metab_Enz_Cyan_OpOx_G3PDH"/>
</dbReference>
<comment type="caution">
    <text evidence="3">The sequence shown here is derived from an EMBL/GenBank/DDBJ whole genome shotgun (WGS) entry which is preliminary data.</text>
</comment>
<evidence type="ECO:0000259" key="2">
    <source>
        <dbReference type="Pfam" id="PF07992"/>
    </source>
</evidence>
<dbReference type="InterPro" id="IPR036188">
    <property type="entry name" value="FAD/NAD-bd_sf"/>
</dbReference>
<keyword evidence="1" id="KW-0560">Oxidoreductase</keyword>
<dbReference type="PRINTS" id="PR00469">
    <property type="entry name" value="PNDRDTASEII"/>
</dbReference>
<reference evidence="4" key="1">
    <citation type="journal article" date="2019" name="Int. J. Syst. Evol. Microbiol.">
        <title>The Global Catalogue of Microorganisms (GCM) 10K type strain sequencing project: providing services to taxonomists for standard genome sequencing and annotation.</title>
        <authorList>
            <consortium name="The Broad Institute Genomics Platform"/>
            <consortium name="The Broad Institute Genome Sequencing Center for Infectious Disease"/>
            <person name="Wu L."/>
            <person name="Ma J."/>
        </authorList>
    </citation>
    <scope>NUCLEOTIDE SEQUENCE [LARGE SCALE GENOMIC DNA]</scope>
    <source>
        <strain evidence="4">CGMCC 4.7177</strain>
    </source>
</reference>
<dbReference type="InterPro" id="IPR023753">
    <property type="entry name" value="FAD/NAD-binding_dom"/>
</dbReference>
<name>A0ABW4SHY6_9BACL</name>
<dbReference type="PANTHER" id="PTHR42949:SF3">
    <property type="entry name" value="ANAEROBIC GLYCEROL-3-PHOSPHATE DEHYDROGENASE SUBUNIT B"/>
    <property type="match status" value="1"/>
</dbReference>